<dbReference type="InterPro" id="IPR014729">
    <property type="entry name" value="Rossmann-like_a/b/a_fold"/>
</dbReference>
<dbReference type="Proteomes" id="UP001152300">
    <property type="component" value="Unassembled WGS sequence"/>
</dbReference>
<feature type="compositionally biased region" description="Acidic residues" evidence="1">
    <location>
        <begin position="210"/>
        <end position="234"/>
    </location>
</feature>
<dbReference type="GO" id="GO:0005737">
    <property type="term" value="C:cytoplasm"/>
    <property type="evidence" value="ECO:0007669"/>
    <property type="project" value="TreeGrafter"/>
</dbReference>
<feature type="region of interest" description="Disordered" evidence="1">
    <location>
        <begin position="389"/>
        <end position="412"/>
    </location>
</feature>
<comment type="caution">
    <text evidence="2">The sequence shown here is derived from an EMBL/GenBank/DDBJ whole genome shotgun (WGS) entry which is preliminary data.</text>
</comment>
<feature type="region of interest" description="Disordered" evidence="1">
    <location>
        <begin position="75"/>
        <end position="104"/>
    </location>
</feature>
<dbReference type="GO" id="GO:0000309">
    <property type="term" value="F:nicotinamide-nucleotide adenylyltransferase activity"/>
    <property type="evidence" value="ECO:0007669"/>
    <property type="project" value="TreeGrafter"/>
</dbReference>
<accession>A0A9X0DIM0</accession>
<evidence type="ECO:0008006" key="4">
    <source>
        <dbReference type="Google" id="ProtNLM"/>
    </source>
</evidence>
<feature type="region of interest" description="Disordered" evidence="1">
    <location>
        <begin position="193"/>
        <end position="256"/>
    </location>
</feature>
<feature type="compositionally biased region" description="Polar residues" evidence="1">
    <location>
        <begin position="239"/>
        <end position="251"/>
    </location>
</feature>
<evidence type="ECO:0000313" key="2">
    <source>
        <dbReference type="EMBL" id="KAJ8062148.1"/>
    </source>
</evidence>
<dbReference type="AlphaFoldDB" id="A0A9X0DIM0"/>
<evidence type="ECO:0000313" key="3">
    <source>
        <dbReference type="Proteomes" id="UP001152300"/>
    </source>
</evidence>
<keyword evidence="3" id="KW-1185">Reference proteome</keyword>
<evidence type="ECO:0000256" key="1">
    <source>
        <dbReference type="SAM" id="MobiDB-lite"/>
    </source>
</evidence>
<dbReference type="PANTHER" id="PTHR31285:SF0">
    <property type="entry name" value="NICOTINAMIDE MONONUCLEOTIDE ADENYLYLTRANSFERASE"/>
    <property type="match status" value="1"/>
</dbReference>
<dbReference type="GO" id="GO:0005634">
    <property type="term" value="C:nucleus"/>
    <property type="evidence" value="ECO:0007669"/>
    <property type="project" value="TreeGrafter"/>
</dbReference>
<dbReference type="PANTHER" id="PTHR31285">
    <property type="entry name" value="NICOTINAMIDE MONONUCLEOTIDE ADENYLYLTRANSFERASE"/>
    <property type="match status" value="1"/>
</dbReference>
<dbReference type="SUPFAM" id="SSF52374">
    <property type="entry name" value="Nucleotidylyl transferase"/>
    <property type="match status" value="1"/>
</dbReference>
<proteinExistence type="predicted"/>
<feature type="compositionally biased region" description="Polar residues" evidence="1">
    <location>
        <begin position="89"/>
        <end position="104"/>
    </location>
</feature>
<organism evidence="2 3">
    <name type="scientific">Sclerotinia nivalis</name>
    <dbReference type="NCBI Taxonomy" id="352851"/>
    <lineage>
        <taxon>Eukaryota</taxon>
        <taxon>Fungi</taxon>
        <taxon>Dikarya</taxon>
        <taxon>Ascomycota</taxon>
        <taxon>Pezizomycotina</taxon>
        <taxon>Leotiomycetes</taxon>
        <taxon>Helotiales</taxon>
        <taxon>Sclerotiniaceae</taxon>
        <taxon>Sclerotinia</taxon>
    </lineage>
</organism>
<dbReference type="EMBL" id="JAPEIS010000010">
    <property type="protein sequence ID" value="KAJ8062148.1"/>
    <property type="molecule type" value="Genomic_DNA"/>
</dbReference>
<dbReference type="Gene3D" id="3.40.50.620">
    <property type="entry name" value="HUPs"/>
    <property type="match status" value="1"/>
</dbReference>
<feature type="compositionally biased region" description="Basic residues" evidence="1">
    <location>
        <begin position="398"/>
        <end position="407"/>
    </location>
</feature>
<protein>
    <recommendedName>
        <fullName evidence="4">Nicotinamide-nucleotide adenylyltransferase</fullName>
    </recommendedName>
</protein>
<sequence length="443" mass="48767">MSSLPVYRSDADSTMASSLSRLAFYTSNLKSFLSSSSTFRILRSLSPPISLPSIPPTPKNLTSITFNTYGPYPGPLYSPSNNKDKNEPSNDSNQNHSASPSDSNAPQTLYILDSSFNPPTLAHAHICLSALHDHYKSDLRHTKARLLLLLSTQNADKNISGASLEERLVGMECFATDLLSTWLYPRSSYPYTKGEGKNEIDGKSTSVSELENESGDEESASEDMESDSNSDSDSEAQSTTFSPPSHQTQIPPNSPKFDIDIALTSLPYFHSKSVAIEASSLYPQGTTHIHCTGYDTLIRVLNPKYYPPTHDLTPLIPFLSNHKLRVTYRSDKSLTLSDQDTYLSSLPTQLPTLGGKSEWITEKGIYMAPGLEGEEISSTRVRAAIKSLSAPMPQHKGGGSKKHRGKGKGSEKKIKEKLKGFVGAHVKKWILGEKLFWWEEKKG</sequence>
<reference evidence="2" key="1">
    <citation type="submission" date="2022-11" db="EMBL/GenBank/DDBJ databases">
        <title>Genome Resource of Sclerotinia nivalis Strain SnTB1, a Plant Pathogen Isolated from American Ginseng.</title>
        <authorList>
            <person name="Fan S."/>
        </authorList>
    </citation>
    <scope>NUCLEOTIDE SEQUENCE</scope>
    <source>
        <strain evidence="2">SnTB1</strain>
    </source>
</reference>
<gene>
    <name evidence="2" type="ORF">OCU04_008708</name>
</gene>
<dbReference type="GO" id="GO:0016887">
    <property type="term" value="F:ATP hydrolysis activity"/>
    <property type="evidence" value="ECO:0007669"/>
    <property type="project" value="TreeGrafter"/>
</dbReference>
<dbReference type="OrthoDB" id="5591297at2759"/>
<name>A0A9X0DIM0_9HELO</name>